<dbReference type="Proteomes" id="UP000033684">
    <property type="component" value="Unassembled WGS sequence"/>
</dbReference>
<evidence type="ECO:0000256" key="1">
    <source>
        <dbReference type="SAM" id="Phobius"/>
    </source>
</evidence>
<evidence type="ECO:0000313" key="3">
    <source>
        <dbReference type="Proteomes" id="UP000033684"/>
    </source>
</evidence>
<feature type="transmembrane region" description="Helical" evidence="1">
    <location>
        <begin position="65"/>
        <end position="87"/>
    </location>
</feature>
<feature type="transmembrane region" description="Helical" evidence="1">
    <location>
        <begin position="6"/>
        <end position="22"/>
    </location>
</feature>
<sequence length="96" mass="11116">MLHYGERFGLFFIFANVVFAYIDYRANSVSYTIASWKTVHGMLFLPMVWWATAVWRCSVNSSNKLWAVAARSLVIYFFLDVILRLFIAIKISPGLI</sequence>
<keyword evidence="1" id="KW-0472">Membrane</keyword>
<protein>
    <submittedName>
        <fullName evidence="2">Uncharacterized protein</fullName>
    </submittedName>
</protein>
<feature type="transmembrane region" description="Helical" evidence="1">
    <location>
        <begin position="34"/>
        <end position="53"/>
    </location>
</feature>
<organism evidence="2 3">
    <name type="scientific">Methylocucumis oryzae</name>
    <dbReference type="NCBI Taxonomy" id="1632867"/>
    <lineage>
        <taxon>Bacteria</taxon>
        <taxon>Pseudomonadati</taxon>
        <taxon>Pseudomonadota</taxon>
        <taxon>Gammaproteobacteria</taxon>
        <taxon>Methylococcales</taxon>
        <taxon>Methylococcaceae</taxon>
        <taxon>Methylocucumis</taxon>
    </lineage>
</organism>
<dbReference type="OrthoDB" id="5571302at2"/>
<dbReference type="EMBL" id="LAJX01000017">
    <property type="protein sequence ID" value="KJV07782.1"/>
    <property type="molecule type" value="Genomic_DNA"/>
</dbReference>
<gene>
    <name evidence="2" type="ORF">VZ94_02350</name>
</gene>
<dbReference type="PATRIC" id="fig|1632867.3.peg.1752"/>
<reference evidence="3" key="1">
    <citation type="submission" date="2015-03" db="EMBL/GenBank/DDBJ databases">
        <title>Draft genome sequence of a novel methanotroph (Sn10-6) isolated from flooded ricefield rhizosphere in India.</title>
        <authorList>
            <person name="Pandit P.S."/>
            <person name="Pore S.D."/>
            <person name="Arora P."/>
            <person name="Kapse N.G."/>
            <person name="Dhakephalkar P.K."/>
            <person name="Rahalkar M.C."/>
        </authorList>
    </citation>
    <scope>NUCLEOTIDE SEQUENCE [LARGE SCALE GENOMIC DNA]</scope>
    <source>
        <strain evidence="3">Sn10-6</strain>
    </source>
</reference>
<keyword evidence="3" id="KW-1185">Reference proteome</keyword>
<keyword evidence="1" id="KW-0812">Transmembrane</keyword>
<comment type="caution">
    <text evidence="2">The sequence shown here is derived from an EMBL/GenBank/DDBJ whole genome shotgun (WGS) entry which is preliminary data.</text>
</comment>
<proteinExistence type="predicted"/>
<reference evidence="2 3" key="2">
    <citation type="journal article" date="2016" name="Microb. Ecol.">
        <title>Genome Characteristics of a Novel Type I Methanotroph (Sn10-6) Isolated from a Flooded Indian Rice Field.</title>
        <authorList>
            <person name="Rahalkar M.C."/>
            <person name="Pandit P.S."/>
            <person name="Dhakephalkar P.K."/>
            <person name="Pore S."/>
            <person name="Arora P."/>
            <person name="Kapse N."/>
        </authorList>
    </citation>
    <scope>NUCLEOTIDE SEQUENCE [LARGE SCALE GENOMIC DNA]</scope>
    <source>
        <strain evidence="2 3">Sn10-6</strain>
    </source>
</reference>
<dbReference type="AlphaFoldDB" id="A0A0F3IM71"/>
<keyword evidence="1" id="KW-1133">Transmembrane helix</keyword>
<dbReference type="RefSeq" id="WP_045778008.1">
    <property type="nucleotide sequence ID" value="NZ_LAJX01000017.1"/>
</dbReference>
<accession>A0A0F3IM71</accession>
<name>A0A0F3IM71_9GAMM</name>
<evidence type="ECO:0000313" key="2">
    <source>
        <dbReference type="EMBL" id="KJV07782.1"/>
    </source>
</evidence>